<dbReference type="PANTHER" id="PTHR16305:SF35">
    <property type="entry name" value="TRANSCRIPTIONAL ACTIVATOR DOMAIN"/>
    <property type="match status" value="1"/>
</dbReference>
<evidence type="ECO:0000259" key="3">
    <source>
        <dbReference type="PROSITE" id="PS50043"/>
    </source>
</evidence>
<dbReference type="InterPro" id="IPR000792">
    <property type="entry name" value="Tscrpt_reg_LuxR_C"/>
</dbReference>
<dbReference type="SUPFAM" id="SSF46894">
    <property type="entry name" value="C-terminal effector domain of the bipartite response regulators"/>
    <property type="match status" value="1"/>
</dbReference>
<name>A0ABQ3KH82_9PSEU</name>
<dbReference type="PROSITE" id="PS00622">
    <property type="entry name" value="HTH_LUXR_1"/>
    <property type="match status" value="1"/>
</dbReference>
<keyword evidence="2" id="KW-0067">ATP-binding</keyword>
<dbReference type="Pfam" id="PF00196">
    <property type="entry name" value="GerE"/>
    <property type="match status" value="1"/>
</dbReference>
<dbReference type="SUPFAM" id="SSF52540">
    <property type="entry name" value="P-loop containing nucleoside triphosphate hydrolases"/>
    <property type="match status" value="1"/>
</dbReference>
<evidence type="ECO:0000256" key="1">
    <source>
        <dbReference type="ARBA" id="ARBA00022741"/>
    </source>
</evidence>
<dbReference type="Gene3D" id="3.40.50.300">
    <property type="entry name" value="P-loop containing nucleotide triphosphate hydrolases"/>
    <property type="match status" value="1"/>
</dbReference>
<dbReference type="EMBL" id="BNAW01000025">
    <property type="protein sequence ID" value="GHG25965.1"/>
    <property type="molecule type" value="Genomic_DNA"/>
</dbReference>
<dbReference type="SMART" id="SM00421">
    <property type="entry name" value="HTH_LUXR"/>
    <property type="match status" value="1"/>
</dbReference>
<sequence length="918" mass="96425">MIYGRDREQARLGELLGTVTRGRGAALVVHGEAGIGKSALLAHLADRAGGVARVLRVTGTEAEVDLPFAALHALLHPLRDRVGTLPGPQAGALRAAFGLAAAPEGRDRFLTGLAVLTLLADAAEDRPVVCLADDAQWLDRASAEALLFAARRLQAERVAVVFGVRDGDRPFPAAGLPELALHGLDDPQSAAVLAEHGGELAPAVRDRLVAEAAGNPLTLIELARMLGPEQRAGKLPPFGVYTAASSPLGRVENAFRERIGALPERSRTLLTVAAADGTGELSLVVRAAAELGAVVADLEPVEHAGLARIDGELLVFHHPLVKAAAYRGATLARRQEAHRALAGVLASARDDEAADRRAQHLAAATTGTDEPLGSLVEQAADRAARRGAPAVAATAYERAAQLTEEDETRARRLVRAAVSAAEAGQLARAGALAERGERLATAPGLRAELAGVRAAWEFELGNAAAAGRLVVDAVGAIAGTAPEQATAMLGDAATYAYLAGDVGTLDRAQRLLTAVTTRHPELAGDTFAGVHGCALLLSGDHRGAFRLLRPTWTAPDADLVYAVFTTIISGADREGAALADEFVRHCRDHGRIGELTHALQIRTQLRILHGRHAEAEADGAEALQVAEATGHTRRADHLRGILALAAAIEGDGPRCEALAEQASRVAAGQWWAAYARGVRALGRGDHPAAVRHLTGLLTGPGGHTAVARSAAPSLVEALVRVGEHEAAAGYAAGFREWAEAGEQAWALELAHRCQALLAPAAEAEPHYRRALEHHEDGTRPFEQARTLLSYGEWLRRARRRADAAHRLRAAADLFDRLGAAPWIERAGHELAAIGARPRTAARQATVMETLTAQEAQVVRLAAAGATNRAIAAQLFLSPRTVGYHLYNAFPKLGVTSRTELARFVEVPGPPTAGFGPVP</sequence>
<dbReference type="PROSITE" id="PS50043">
    <property type="entry name" value="HTH_LUXR_2"/>
    <property type="match status" value="1"/>
</dbReference>
<comment type="caution">
    <text evidence="4">The sequence shown here is derived from an EMBL/GenBank/DDBJ whole genome shotgun (WGS) entry which is preliminary data.</text>
</comment>
<reference evidence="5" key="1">
    <citation type="journal article" date="2019" name="Int. J. Syst. Evol. Microbiol.">
        <title>The Global Catalogue of Microorganisms (GCM) 10K type strain sequencing project: providing services to taxonomists for standard genome sequencing and annotation.</title>
        <authorList>
            <consortium name="The Broad Institute Genomics Platform"/>
            <consortium name="The Broad Institute Genome Sequencing Center for Infectious Disease"/>
            <person name="Wu L."/>
            <person name="Ma J."/>
        </authorList>
    </citation>
    <scope>NUCLEOTIDE SEQUENCE [LARGE SCALE GENOMIC DNA]</scope>
    <source>
        <strain evidence="5">CGMCC 4.7680</strain>
    </source>
</reference>
<dbReference type="InterPro" id="IPR016032">
    <property type="entry name" value="Sig_transdc_resp-reg_C-effctor"/>
</dbReference>
<proteinExistence type="predicted"/>
<dbReference type="RefSeq" id="WP_191313899.1">
    <property type="nucleotide sequence ID" value="NZ_BNAW01000025.1"/>
</dbReference>
<feature type="domain" description="HTH luxR-type" evidence="3">
    <location>
        <begin position="843"/>
        <end position="908"/>
    </location>
</feature>
<dbReference type="Gene3D" id="1.10.10.10">
    <property type="entry name" value="Winged helix-like DNA-binding domain superfamily/Winged helix DNA-binding domain"/>
    <property type="match status" value="1"/>
</dbReference>
<evidence type="ECO:0000313" key="5">
    <source>
        <dbReference type="Proteomes" id="UP000649955"/>
    </source>
</evidence>
<keyword evidence="1" id="KW-0547">Nucleotide-binding</keyword>
<dbReference type="InterPro" id="IPR036388">
    <property type="entry name" value="WH-like_DNA-bd_sf"/>
</dbReference>
<gene>
    <name evidence="4" type="ORF">GCM10017567_51620</name>
</gene>
<accession>A0ABQ3KH82</accession>
<dbReference type="PRINTS" id="PR00038">
    <property type="entry name" value="HTHLUXR"/>
</dbReference>
<organism evidence="4 5">
    <name type="scientific">Amycolatopsis bullii</name>
    <dbReference type="NCBI Taxonomy" id="941987"/>
    <lineage>
        <taxon>Bacteria</taxon>
        <taxon>Bacillati</taxon>
        <taxon>Actinomycetota</taxon>
        <taxon>Actinomycetes</taxon>
        <taxon>Pseudonocardiales</taxon>
        <taxon>Pseudonocardiaceae</taxon>
        <taxon>Amycolatopsis</taxon>
    </lineage>
</organism>
<dbReference type="Pfam" id="PF13191">
    <property type="entry name" value="AAA_16"/>
    <property type="match status" value="1"/>
</dbReference>
<evidence type="ECO:0000256" key="2">
    <source>
        <dbReference type="ARBA" id="ARBA00022840"/>
    </source>
</evidence>
<evidence type="ECO:0000313" key="4">
    <source>
        <dbReference type="EMBL" id="GHG25965.1"/>
    </source>
</evidence>
<protein>
    <submittedName>
        <fullName evidence="4">Transcriptional regulator</fullName>
    </submittedName>
</protein>
<dbReference type="Proteomes" id="UP000649955">
    <property type="component" value="Unassembled WGS sequence"/>
</dbReference>
<dbReference type="InterPro" id="IPR027417">
    <property type="entry name" value="P-loop_NTPase"/>
</dbReference>
<keyword evidence="5" id="KW-1185">Reference proteome</keyword>
<dbReference type="CDD" id="cd06170">
    <property type="entry name" value="LuxR_C_like"/>
    <property type="match status" value="1"/>
</dbReference>
<dbReference type="InterPro" id="IPR041664">
    <property type="entry name" value="AAA_16"/>
</dbReference>
<dbReference type="PANTHER" id="PTHR16305">
    <property type="entry name" value="TESTICULAR SOLUBLE ADENYLYL CYCLASE"/>
    <property type="match status" value="1"/>
</dbReference>